<dbReference type="OrthoDB" id="6521338at2759"/>
<accession>A0A7R9LP47</accession>
<feature type="region of interest" description="Disordered" evidence="1">
    <location>
        <begin position="127"/>
        <end position="151"/>
    </location>
</feature>
<name>A0A7R9LP47_9ACAR</name>
<reference evidence="2" key="1">
    <citation type="submission" date="2020-11" db="EMBL/GenBank/DDBJ databases">
        <authorList>
            <person name="Tran Van P."/>
        </authorList>
    </citation>
    <scope>NUCLEOTIDE SEQUENCE</scope>
</reference>
<dbReference type="AlphaFoldDB" id="A0A7R9LP47"/>
<feature type="region of interest" description="Disordered" evidence="1">
    <location>
        <begin position="356"/>
        <end position="384"/>
    </location>
</feature>
<evidence type="ECO:0000313" key="2">
    <source>
        <dbReference type="EMBL" id="CAD7645277.1"/>
    </source>
</evidence>
<evidence type="ECO:0000313" key="3">
    <source>
        <dbReference type="Proteomes" id="UP000728032"/>
    </source>
</evidence>
<dbReference type="EMBL" id="CAJPVJ010001969">
    <property type="protein sequence ID" value="CAG2165588.1"/>
    <property type="molecule type" value="Genomic_DNA"/>
</dbReference>
<feature type="compositionally biased region" description="Polar residues" evidence="1">
    <location>
        <begin position="133"/>
        <end position="146"/>
    </location>
</feature>
<evidence type="ECO:0000256" key="1">
    <source>
        <dbReference type="SAM" id="MobiDB-lite"/>
    </source>
</evidence>
<gene>
    <name evidence="2" type="ORF">ONB1V03_LOCUS5127</name>
</gene>
<organism evidence="2">
    <name type="scientific">Oppiella nova</name>
    <dbReference type="NCBI Taxonomy" id="334625"/>
    <lineage>
        <taxon>Eukaryota</taxon>
        <taxon>Metazoa</taxon>
        <taxon>Ecdysozoa</taxon>
        <taxon>Arthropoda</taxon>
        <taxon>Chelicerata</taxon>
        <taxon>Arachnida</taxon>
        <taxon>Acari</taxon>
        <taxon>Acariformes</taxon>
        <taxon>Sarcoptiformes</taxon>
        <taxon>Oribatida</taxon>
        <taxon>Brachypylina</taxon>
        <taxon>Oppioidea</taxon>
        <taxon>Oppiidae</taxon>
        <taxon>Oppiella</taxon>
    </lineage>
</organism>
<feature type="compositionally biased region" description="Polar residues" evidence="1">
    <location>
        <begin position="375"/>
        <end position="384"/>
    </location>
</feature>
<protein>
    <submittedName>
        <fullName evidence="2">Uncharacterized protein</fullName>
    </submittedName>
</protein>
<keyword evidence="3" id="KW-1185">Reference proteome</keyword>
<dbReference type="EMBL" id="OC916794">
    <property type="protein sequence ID" value="CAD7645277.1"/>
    <property type="molecule type" value="Genomic_DNA"/>
</dbReference>
<feature type="region of interest" description="Disordered" evidence="1">
    <location>
        <begin position="301"/>
        <end position="322"/>
    </location>
</feature>
<sequence>MMASFFDNLRSGVQHIETEVKRLKQMTDNSYQRSEEQVMADLMKAKQFDSNVEVTQLYNEVKGADRPLSDVQNKMEALKQILHDVEDNSGLQRYGYKPFGERYSEAVDDNVFVDDDNSTQWAANCASDESNDENVMNSKSLSQPSHGFSDERTTQTVRLAANAVAVDDKRVDSSDHYADRPITQRYDKLLTRTPQPLDFGITRRFTLMPQLYQQNKSNAKNVTEKASTAVVEPSYDSTQTSRFNYLNLGSAVNPMTPPVNASTNSYNNNNNADSFVTVEFTPGLTTKRPKGVSRVQANHNHLPVNENKRSNGGPTGSGVGQRLPQSVLQSMENDKITPEQPIPVTNTDKSVKILRSIAGKGSGTPPPPKPRVNPNYHNQILKNL</sequence>
<proteinExistence type="predicted"/>
<dbReference type="Proteomes" id="UP000728032">
    <property type="component" value="Unassembled WGS sequence"/>
</dbReference>